<protein>
    <submittedName>
        <fullName evidence="2">Uncharacterized protein</fullName>
    </submittedName>
</protein>
<dbReference type="Proteomes" id="UP000305948">
    <property type="component" value="Unassembled WGS sequence"/>
</dbReference>
<evidence type="ECO:0000313" key="3">
    <source>
        <dbReference type="Proteomes" id="UP000305948"/>
    </source>
</evidence>
<organism evidence="2 3">
    <name type="scientific">Heliocybe sulcata</name>
    <dbReference type="NCBI Taxonomy" id="5364"/>
    <lineage>
        <taxon>Eukaryota</taxon>
        <taxon>Fungi</taxon>
        <taxon>Dikarya</taxon>
        <taxon>Basidiomycota</taxon>
        <taxon>Agaricomycotina</taxon>
        <taxon>Agaricomycetes</taxon>
        <taxon>Gloeophyllales</taxon>
        <taxon>Gloeophyllaceae</taxon>
        <taxon>Heliocybe</taxon>
    </lineage>
</organism>
<proteinExistence type="predicted"/>
<gene>
    <name evidence="2" type="ORF">OE88DRAFT_346915</name>
</gene>
<dbReference type="AlphaFoldDB" id="A0A5C3MX99"/>
<dbReference type="EMBL" id="ML213515">
    <property type="protein sequence ID" value="TFK49512.1"/>
    <property type="molecule type" value="Genomic_DNA"/>
</dbReference>
<feature type="region of interest" description="Disordered" evidence="1">
    <location>
        <begin position="228"/>
        <end position="260"/>
    </location>
</feature>
<dbReference type="STRING" id="5364.A0A5C3MX99"/>
<dbReference type="Gene3D" id="2.60.120.260">
    <property type="entry name" value="Galactose-binding domain-like"/>
    <property type="match status" value="1"/>
</dbReference>
<dbReference type="OrthoDB" id="2758521at2759"/>
<name>A0A5C3MX99_9AGAM</name>
<evidence type="ECO:0000256" key="1">
    <source>
        <dbReference type="SAM" id="MobiDB-lite"/>
    </source>
</evidence>
<sequence length="260" mass="28530">MATPFSCYSGTFLVLIATGHGIVSFKAGPLHSRSLSCAMRPQCARYLRLAWCSLLLRSLIHYLICGVHGGTTLHYIDDNDGTPLYTDGSVDKWQAGQTCSACFAQPDETMTFQGTWHDGTYHYANEDPLSVSFQFEGTSLDVYCIIVNSVSYTTAMAVNFTLDGASAGNFAHSPNPSSPLYQYNVSVFSVSSIPSGSHQFKMTTSGNQDSLILFDYATYLMLPIPRTQHQPRRPLGRHQPCFRLAQPPLPVQDHSPSGSL</sequence>
<accession>A0A5C3MX99</accession>
<reference evidence="2 3" key="1">
    <citation type="journal article" date="2019" name="Nat. Ecol. Evol.">
        <title>Megaphylogeny resolves global patterns of mushroom evolution.</title>
        <authorList>
            <person name="Varga T."/>
            <person name="Krizsan K."/>
            <person name="Foldi C."/>
            <person name="Dima B."/>
            <person name="Sanchez-Garcia M."/>
            <person name="Sanchez-Ramirez S."/>
            <person name="Szollosi G.J."/>
            <person name="Szarkandi J.G."/>
            <person name="Papp V."/>
            <person name="Albert L."/>
            <person name="Andreopoulos W."/>
            <person name="Angelini C."/>
            <person name="Antonin V."/>
            <person name="Barry K.W."/>
            <person name="Bougher N.L."/>
            <person name="Buchanan P."/>
            <person name="Buyck B."/>
            <person name="Bense V."/>
            <person name="Catcheside P."/>
            <person name="Chovatia M."/>
            <person name="Cooper J."/>
            <person name="Damon W."/>
            <person name="Desjardin D."/>
            <person name="Finy P."/>
            <person name="Geml J."/>
            <person name="Haridas S."/>
            <person name="Hughes K."/>
            <person name="Justo A."/>
            <person name="Karasinski D."/>
            <person name="Kautmanova I."/>
            <person name="Kiss B."/>
            <person name="Kocsube S."/>
            <person name="Kotiranta H."/>
            <person name="LaButti K.M."/>
            <person name="Lechner B.E."/>
            <person name="Liimatainen K."/>
            <person name="Lipzen A."/>
            <person name="Lukacs Z."/>
            <person name="Mihaltcheva S."/>
            <person name="Morgado L.N."/>
            <person name="Niskanen T."/>
            <person name="Noordeloos M.E."/>
            <person name="Ohm R.A."/>
            <person name="Ortiz-Santana B."/>
            <person name="Ovrebo C."/>
            <person name="Racz N."/>
            <person name="Riley R."/>
            <person name="Savchenko A."/>
            <person name="Shiryaev A."/>
            <person name="Soop K."/>
            <person name="Spirin V."/>
            <person name="Szebenyi C."/>
            <person name="Tomsovsky M."/>
            <person name="Tulloss R.E."/>
            <person name="Uehling J."/>
            <person name="Grigoriev I.V."/>
            <person name="Vagvolgyi C."/>
            <person name="Papp T."/>
            <person name="Martin F.M."/>
            <person name="Miettinen O."/>
            <person name="Hibbett D.S."/>
            <person name="Nagy L.G."/>
        </authorList>
    </citation>
    <scope>NUCLEOTIDE SEQUENCE [LARGE SCALE GENOMIC DNA]</scope>
    <source>
        <strain evidence="2 3">OMC1185</strain>
    </source>
</reference>
<evidence type="ECO:0000313" key="2">
    <source>
        <dbReference type="EMBL" id="TFK49512.1"/>
    </source>
</evidence>
<keyword evidence="3" id="KW-1185">Reference proteome</keyword>